<name>A0A6A5TY95_9PLEO</name>
<dbReference type="GO" id="GO:0051879">
    <property type="term" value="F:Hsp90 protein binding"/>
    <property type="evidence" value="ECO:0007669"/>
    <property type="project" value="TreeGrafter"/>
</dbReference>
<reference evidence="1" key="1">
    <citation type="journal article" date="2020" name="Stud. Mycol.">
        <title>101 Dothideomycetes genomes: a test case for predicting lifestyles and emergence of pathogens.</title>
        <authorList>
            <person name="Haridas S."/>
            <person name="Albert R."/>
            <person name="Binder M."/>
            <person name="Bloem J."/>
            <person name="Labutti K."/>
            <person name="Salamov A."/>
            <person name="Andreopoulos B."/>
            <person name="Baker S."/>
            <person name="Barry K."/>
            <person name="Bills G."/>
            <person name="Bluhm B."/>
            <person name="Cannon C."/>
            <person name="Castanera R."/>
            <person name="Culley D."/>
            <person name="Daum C."/>
            <person name="Ezra D."/>
            <person name="Gonzalez J."/>
            <person name="Henrissat B."/>
            <person name="Kuo A."/>
            <person name="Liang C."/>
            <person name="Lipzen A."/>
            <person name="Lutzoni F."/>
            <person name="Magnuson J."/>
            <person name="Mondo S."/>
            <person name="Nolan M."/>
            <person name="Ohm R."/>
            <person name="Pangilinan J."/>
            <person name="Park H.-J."/>
            <person name="Ramirez L."/>
            <person name="Alfaro M."/>
            <person name="Sun H."/>
            <person name="Tritt A."/>
            <person name="Yoshinaga Y."/>
            <person name="Zwiers L.-H."/>
            <person name="Turgeon B."/>
            <person name="Goodwin S."/>
            <person name="Spatafora J."/>
            <person name="Crous P."/>
            <person name="Grigoriev I."/>
        </authorList>
    </citation>
    <scope>NUCLEOTIDE SEQUENCE</scope>
    <source>
        <strain evidence="1">CBS 675.92</strain>
    </source>
</reference>
<gene>
    <name evidence="1" type="ORF">CC80DRAFT_491687</name>
</gene>
<sequence length="249" mass="27382">MLIDKGVFPSVQISNNLRPTSLTLRLNTPLHYHKVPGTRTQRPHIHTSPVMESPDTFTLLPLQVDPTTYAVTASHSNSALDSELAALNSLHKGLLAANTPNQTPPPPVPVNPTRSAQIGKLRESGNAEFRKGNHAQAVKLYSLAIDMALGRPSWEPSGLVREEVSGLLSNRAQANMAQQNWAEGAVDAEASVEMKKVGNAKGWWRRGKCLLEMGRLEEAENWVKQGLEFEATEQDLVQLKTEIEKRKGT</sequence>
<dbReference type="Gene3D" id="1.25.40.10">
    <property type="entry name" value="Tetratricopeptide repeat domain"/>
    <property type="match status" value="1"/>
</dbReference>
<evidence type="ECO:0008006" key="3">
    <source>
        <dbReference type="Google" id="ProtNLM"/>
    </source>
</evidence>
<keyword evidence="2" id="KW-1185">Reference proteome</keyword>
<dbReference type="GO" id="GO:0005634">
    <property type="term" value="C:nucleus"/>
    <property type="evidence" value="ECO:0007669"/>
    <property type="project" value="TreeGrafter"/>
</dbReference>
<dbReference type="PANTHER" id="PTHR46035:SF3">
    <property type="entry name" value="TRANSLOCATION PROTEIN SEC72"/>
    <property type="match status" value="1"/>
</dbReference>
<protein>
    <recommendedName>
        <fullName evidence="3">Tetratricopeptide repeat domain-containing protein</fullName>
    </recommendedName>
</protein>
<dbReference type="OrthoDB" id="433738at2759"/>
<evidence type="ECO:0000313" key="1">
    <source>
        <dbReference type="EMBL" id="KAF1957611.1"/>
    </source>
</evidence>
<dbReference type="GO" id="GO:0006457">
    <property type="term" value="P:protein folding"/>
    <property type="evidence" value="ECO:0007669"/>
    <property type="project" value="TreeGrafter"/>
</dbReference>
<evidence type="ECO:0000313" key="2">
    <source>
        <dbReference type="Proteomes" id="UP000800035"/>
    </source>
</evidence>
<dbReference type="Proteomes" id="UP000800035">
    <property type="component" value="Unassembled WGS sequence"/>
</dbReference>
<organism evidence="1 2">
    <name type="scientific">Byssothecium circinans</name>
    <dbReference type="NCBI Taxonomy" id="147558"/>
    <lineage>
        <taxon>Eukaryota</taxon>
        <taxon>Fungi</taxon>
        <taxon>Dikarya</taxon>
        <taxon>Ascomycota</taxon>
        <taxon>Pezizomycotina</taxon>
        <taxon>Dothideomycetes</taxon>
        <taxon>Pleosporomycetidae</taxon>
        <taxon>Pleosporales</taxon>
        <taxon>Massarineae</taxon>
        <taxon>Massarinaceae</taxon>
        <taxon>Byssothecium</taxon>
    </lineage>
</organism>
<accession>A0A6A5TY95</accession>
<proteinExistence type="predicted"/>
<dbReference type="SUPFAM" id="SSF48452">
    <property type="entry name" value="TPR-like"/>
    <property type="match status" value="1"/>
</dbReference>
<dbReference type="InterPro" id="IPR011990">
    <property type="entry name" value="TPR-like_helical_dom_sf"/>
</dbReference>
<dbReference type="AlphaFoldDB" id="A0A6A5TY95"/>
<dbReference type="EMBL" id="ML976989">
    <property type="protein sequence ID" value="KAF1957611.1"/>
    <property type="molecule type" value="Genomic_DNA"/>
</dbReference>
<dbReference type="GO" id="GO:0030544">
    <property type="term" value="F:Hsp70 protein binding"/>
    <property type="evidence" value="ECO:0007669"/>
    <property type="project" value="TreeGrafter"/>
</dbReference>
<dbReference type="GO" id="GO:0005829">
    <property type="term" value="C:cytosol"/>
    <property type="evidence" value="ECO:0007669"/>
    <property type="project" value="TreeGrafter"/>
</dbReference>
<dbReference type="PANTHER" id="PTHR46035">
    <property type="entry name" value="TETRATRICOPEPTIDE REPEAT PROTEIN 4"/>
    <property type="match status" value="1"/>
</dbReference>